<proteinExistence type="predicted"/>
<dbReference type="Proteomes" id="UP000095281">
    <property type="component" value="Unplaced"/>
</dbReference>
<dbReference type="WBParaSite" id="MhA1_Contig20.frz3.gene45">
    <property type="protein sequence ID" value="MhA1_Contig20.frz3.gene45"/>
    <property type="gene ID" value="MhA1_Contig20.frz3.gene45"/>
</dbReference>
<keyword evidence="1" id="KW-1185">Reference proteome</keyword>
<name>A0A1I8BCS4_MELHA</name>
<sequence>MCIVVTIEVLINSVDEWNLEVAERSHLPGNWDYSSGQKIEMPVK</sequence>
<accession>A0A1I8BCS4</accession>
<evidence type="ECO:0000313" key="1">
    <source>
        <dbReference type="Proteomes" id="UP000095281"/>
    </source>
</evidence>
<dbReference type="AlphaFoldDB" id="A0A1I8BCS4"/>
<evidence type="ECO:0000313" key="2">
    <source>
        <dbReference type="WBParaSite" id="MhA1_Contig20.frz3.gene45"/>
    </source>
</evidence>
<organism evidence="1 2">
    <name type="scientific">Meloidogyne hapla</name>
    <name type="common">Root-knot nematode worm</name>
    <dbReference type="NCBI Taxonomy" id="6305"/>
    <lineage>
        <taxon>Eukaryota</taxon>
        <taxon>Metazoa</taxon>
        <taxon>Ecdysozoa</taxon>
        <taxon>Nematoda</taxon>
        <taxon>Chromadorea</taxon>
        <taxon>Rhabditida</taxon>
        <taxon>Tylenchina</taxon>
        <taxon>Tylenchomorpha</taxon>
        <taxon>Tylenchoidea</taxon>
        <taxon>Meloidogynidae</taxon>
        <taxon>Meloidogyninae</taxon>
        <taxon>Meloidogyne</taxon>
    </lineage>
</organism>
<reference evidence="2" key="1">
    <citation type="submission" date="2016-11" db="UniProtKB">
        <authorList>
            <consortium name="WormBaseParasite"/>
        </authorList>
    </citation>
    <scope>IDENTIFICATION</scope>
</reference>
<protein>
    <submittedName>
        <fullName evidence="2">NUDIX hydrolase</fullName>
    </submittedName>
</protein>